<dbReference type="Gene3D" id="3.90.1140.10">
    <property type="entry name" value="Cyclic phosphodiesterase"/>
    <property type="match status" value="1"/>
</dbReference>
<organism evidence="3 4">
    <name type="scientific">Microbulbifer thermotolerans</name>
    <dbReference type="NCBI Taxonomy" id="252514"/>
    <lineage>
        <taxon>Bacteria</taxon>
        <taxon>Pseudomonadati</taxon>
        <taxon>Pseudomonadota</taxon>
        <taxon>Gammaproteobacteria</taxon>
        <taxon>Cellvibrionales</taxon>
        <taxon>Microbulbiferaceae</taxon>
        <taxon>Microbulbifer</taxon>
    </lineage>
</organism>
<proteinExistence type="inferred from homology"/>
<comment type="function">
    <text evidence="2">Hydrolyzes RNA 2',3'-cyclic phosphodiester to an RNA 2'-phosphomonoester.</text>
</comment>
<comment type="similarity">
    <text evidence="2">Belongs to the 2H phosphoesterase superfamily. ThpR family.</text>
</comment>
<dbReference type="AlphaFoldDB" id="A0AB35HW63"/>
<dbReference type="GO" id="GO:0004113">
    <property type="term" value="F:2',3'-cyclic-nucleotide 3'-phosphodiesterase activity"/>
    <property type="evidence" value="ECO:0007669"/>
    <property type="project" value="InterPro"/>
</dbReference>
<dbReference type="PANTHER" id="PTHR35561">
    <property type="entry name" value="RNA 2',3'-CYCLIC PHOSPHODIESTERASE"/>
    <property type="match status" value="1"/>
</dbReference>
<dbReference type="InterPro" id="IPR009097">
    <property type="entry name" value="Cyclic_Pdiesterase"/>
</dbReference>
<dbReference type="Proteomes" id="UP001209730">
    <property type="component" value="Unassembled WGS sequence"/>
</dbReference>
<dbReference type="PANTHER" id="PTHR35561:SF1">
    <property type="entry name" value="RNA 2',3'-CYCLIC PHOSPHODIESTERASE"/>
    <property type="match status" value="1"/>
</dbReference>
<feature type="active site" description="Proton donor" evidence="2">
    <location>
        <position position="57"/>
    </location>
</feature>
<dbReference type="InterPro" id="IPR004175">
    <property type="entry name" value="RNA_CPDase"/>
</dbReference>
<evidence type="ECO:0000313" key="3">
    <source>
        <dbReference type="EMBL" id="MCX2801405.1"/>
    </source>
</evidence>
<dbReference type="SUPFAM" id="SSF55144">
    <property type="entry name" value="LigT-like"/>
    <property type="match status" value="1"/>
</dbReference>
<name>A0AB35HW63_MICTH</name>
<dbReference type="NCBIfam" id="TIGR02258">
    <property type="entry name" value="2_5_ligase"/>
    <property type="match status" value="1"/>
</dbReference>
<evidence type="ECO:0000313" key="4">
    <source>
        <dbReference type="Proteomes" id="UP001209730"/>
    </source>
</evidence>
<feature type="active site" description="Proton acceptor" evidence="2">
    <location>
        <position position="142"/>
    </location>
</feature>
<evidence type="ECO:0000256" key="2">
    <source>
        <dbReference type="HAMAP-Rule" id="MF_01940"/>
    </source>
</evidence>
<accession>A0AB35HW63</accession>
<comment type="caution">
    <text evidence="3">The sequence shown here is derived from an EMBL/GenBank/DDBJ whole genome shotgun (WGS) entry which is preliminary data.</text>
</comment>
<dbReference type="Pfam" id="PF13563">
    <property type="entry name" value="2_5_RNA_ligase2"/>
    <property type="match status" value="1"/>
</dbReference>
<comment type="catalytic activity">
    <reaction evidence="2">
        <text>a 3'-end 2',3'-cyclophospho-ribonucleotide-RNA + H2O = a 3'-end 2'-phospho-ribonucleotide-RNA + H(+)</text>
        <dbReference type="Rhea" id="RHEA:11828"/>
        <dbReference type="Rhea" id="RHEA-COMP:10464"/>
        <dbReference type="Rhea" id="RHEA-COMP:17353"/>
        <dbReference type="ChEBI" id="CHEBI:15377"/>
        <dbReference type="ChEBI" id="CHEBI:15378"/>
        <dbReference type="ChEBI" id="CHEBI:83064"/>
        <dbReference type="ChEBI" id="CHEBI:173113"/>
        <dbReference type="EC" id="3.1.4.58"/>
    </reaction>
</comment>
<dbReference type="HAMAP" id="MF_01940">
    <property type="entry name" value="RNA_CPDase"/>
    <property type="match status" value="1"/>
</dbReference>
<keyword evidence="1 2" id="KW-0378">Hydrolase</keyword>
<dbReference type="EC" id="3.1.4.58" evidence="2"/>
<reference evidence="3" key="1">
    <citation type="submission" date="2022-11" db="EMBL/GenBank/DDBJ databases">
        <title>Chitin-degrading and fungicidal potential of chitinolytic bacterial strains from marine environment of the Pacific Ocean regions.</title>
        <authorList>
            <person name="Pentekhina I."/>
            <person name="Nedashkovskaya O."/>
            <person name="Seitkalieva A."/>
            <person name="Podvolotskaya A."/>
            <person name="Tekutyeva L."/>
            <person name="Balabanova L."/>
        </authorList>
    </citation>
    <scope>NUCLEOTIDE SEQUENCE</scope>
    <source>
        <strain evidence="3">KMM 6838</strain>
    </source>
</reference>
<dbReference type="EMBL" id="JAPHQB010000008">
    <property type="protein sequence ID" value="MCX2801405.1"/>
    <property type="molecule type" value="Genomic_DNA"/>
</dbReference>
<dbReference type="GO" id="GO:0008664">
    <property type="term" value="F:RNA 2',3'-cyclic 3'-phosphodiesterase activity"/>
    <property type="evidence" value="ECO:0007669"/>
    <property type="project" value="UniProtKB-EC"/>
</dbReference>
<sequence length="195" mass="21906">MQKKPKELDKGISRLFIGVRPDQDTQQRLDELVEQCRQQLGTKKCKQVRWTKPENRHLTLAFLGATPDKLIPLIREQLTQIGSYLPACCGQINSIASFPHPHSPGLAAELANNPDLQRMHETCRQLMLSLDMKPESAAFRPHFTLARSRNGFAELSPQVLNITVSLGNITLYKSHTSQAGSRYSSLFAIELEGSR</sequence>
<dbReference type="RefSeq" id="WP_265964834.1">
    <property type="nucleotide sequence ID" value="NZ_JAPHQA010000008.1"/>
</dbReference>
<evidence type="ECO:0000256" key="1">
    <source>
        <dbReference type="ARBA" id="ARBA00022801"/>
    </source>
</evidence>
<protein>
    <recommendedName>
        <fullName evidence="2">RNA 2',3'-cyclic phosphodiesterase</fullName>
        <shortName evidence="2">RNA 2',3'-CPDase</shortName>
        <ecNumber evidence="2">3.1.4.58</ecNumber>
    </recommendedName>
</protein>
<gene>
    <name evidence="3" type="primary">thpR</name>
    <name evidence="3" type="ORF">OQJ68_06330</name>
</gene>
<feature type="short sequence motif" description="HXTX 2" evidence="2">
    <location>
        <begin position="142"/>
        <end position="145"/>
    </location>
</feature>
<feature type="short sequence motif" description="HXTX 1" evidence="2">
    <location>
        <begin position="57"/>
        <end position="60"/>
    </location>
</feature>